<keyword evidence="3" id="KW-1185">Reference proteome</keyword>
<organism evidence="2 3">
    <name type="scientific">Actinocatenispora rupis</name>
    <dbReference type="NCBI Taxonomy" id="519421"/>
    <lineage>
        <taxon>Bacteria</taxon>
        <taxon>Bacillati</taxon>
        <taxon>Actinomycetota</taxon>
        <taxon>Actinomycetes</taxon>
        <taxon>Micromonosporales</taxon>
        <taxon>Micromonosporaceae</taxon>
        <taxon>Actinocatenispora</taxon>
    </lineage>
</organism>
<evidence type="ECO:0000313" key="3">
    <source>
        <dbReference type="Proteomes" id="UP000612808"/>
    </source>
</evidence>
<dbReference type="InterPro" id="IPR029903">
    <property type="entry name" value="RmlD-like-bd"/>
</dbReference>
<feature type="domain" description="RmlD-like substrate binding" evidence="1">
    <location>
        <begin position="48"/>
        <end position="285"/>
    </location>
</feature>
<name>A0A8J3IUH8_9ACTN</name>
<accession>A0A8J3IUH8</accession>
<dbReference type="Proteomes" id="UP000612808">
    <property type="component" value="Unassembled WGS sequence"/>
</dbReference>
<dbReference type="AlphaFoldDB" id="A0A8J3IUH8"/>
<sequence>MRLRQIADPLVRGRPTAGEYDRPQNRGGGLGPRVFARAPVWCMAMADRLVVTGVTGHLGARVARRAAAAGWSVVGTCFRAASSTAVPSERLDIRDRATVHELLRRVRPDVVVHTAAGRDDWRVMADGAAHVAVATVALGIRLVHVSSDAVFSGRDIDYDESALPDPIYPYGAAKAAAETAVAAIDPAAAIVRTSLIVGDGGGQHEILTRDLIAGRVQGALFTDLIRKPVHVDDLSDALLELAATDHRGVLNVAGADPISRYDLGVLVAQREGLDPVRIPAATIADSGTRMAADVRLSTRRAVSLLRTRLRGVHDFIGGPHAPHR</sequence>
<dbReference type="PANTHER" id="PTHR43242">
    <property type="entry name" value="NAD(P)-BINDING ROSSMANN-FOLD SUPERFAMILY PROTEIN"/>
    <property type="match status" value="1"/>
</dbReference>
<evidence type="ECO:0000259" key="1">
    <source>
        <dbReference type="Pfam" id="PF04321"/>
    </source>
</evidence>
<dbReference type="InterPro" id="IPR036291">
    <property type="entry name" value="NAD(P)-bd_dom_sf"/>
</dbReference>
<evidence type="ECO:0000313" key="2">
    <source>
        <dbReference type="EMBL" id="GID10136.1"/>
    </source>
</evidence>
<dbReference type="Gene3D" id="3.40.50.720">
    <property type="entry name" value="NAD(P)-binding Rossmann-like Domain"/>
    <property type="match status" value="1"/>
</dbReference>
<protein>
    <submittedName>
        <fullName evidence="2">dTDP-4-dehydrorhamnose reductase</fullName>
    </submittedName>
</protein>
<dbReference type="PANTHER" id="PTHR43242:SF1">
    <property type="entry name" value="NAD(P)-BINDING ROSSMANN-FOLD SUPERFAMILY PROTEIN"/>
    <property type="match status" value="1"/>
</dbReference>
<reference evidence="2" key="1">
    <citation type="submission" date="2021-01" db="EMBL/GenBank/DDBJ databases">
        <title>Whole genome shotgun sequence of Actinocatenispora rupis NBRC 107355.</title>
        <authorList>
            <person name="Komaki H."/>
            <person name="Tamura T."/>
        </authorList>
    </citation>
    <scope>NUCLEOTIDE SEQUENCE</scope>
    <source>
        <strain evidence="2">NBRC 107355</strain>
    </source>
</reference>
<dbReference type="EMBL" id="BOMB01000004">
    <property type="protein sequence ID" value="GID10136.1"/>
    <property type="molecule type" value="Genomic_DNA"/>
</dbReference>
<comment type="caution">
    <text evidence="2">The sequence shown here is derived from an EMBL/GenBank/DDBJ whole genome shotgun (WGS) entry which is preliminary data.</text>
</comment>
<gene>
    <name evidence="2" type="ORF">Aru02nite_10250</name>
</gene>
<dbReference type="Pfam" id="PF04321">
    <property type="entry name" value="RmlD_sub_bind"/>
    <property type="match status" value="1"/>
</dbReference>
<dbReference type="SUPFAM" id="SSF51735">
    <property type="entry name" value="NAD(P)-binding Rossmann-fold domains"/>
    <property type="match status" value="1"/>
</dbReference>
<proteinExistence type="predicted"/>